<dbReference type="InterPro" id="IPR004360">
    <property type="entry name" value="Glyas_Fos-R_dOase_dom"/>
</dbReference>
<reference evidence="2" key="1">
    <citation type="journal article" date="2014" name="Int. J. Syst. Evol. Microbiol.">
        <title>Complete genome sequence of Corynebacterium casei LMG S-19264T (=DSM 44701T), isolated from a smear-ripened cheese.</title>
        <authorList>
            <consortium name="US DOE Joint Genome Institute (JGI-PGF)"/>
            <person name="Walter F."/>
            <person name="Albersmeier A."/>
            <person name="Kalinowski J."/>
            <person name="Ruckert C."/>
        </authorList>
    </citation>
    <scope>NUCLEOTIDE SEQUENCE</scope>
    <source>
        <strain evidence="2">VKM Ac-1321</strain>
    </source>
</reference>
<dbReference type="PANTHER" id="PTHR34109:SF1">
    <property type="entry name" value="VOC DOMAIN-CONTAINING PROTEIN"/>
    <property type="match status" value="1"/>
</dbReference>
<dbReference type="PROSITE" id="PS51819">
    <property type="entry name" value="VOC"/>
    <property type="match status" value="1"/>
</dbReference>
<comment type="caution">
    <text evidence="2">The sequence shown here is derived from an EMBL/GenBank/DDBJ whole genome shotgun (WGS) entry which is preliminary data.</text>
</comment>
<dbReference type="Gene3D" id="3.30.720.110">
    <property type="match status" value="1"/>
</dbReference>
<evidence type="ECO:0000313" key="2">
    <source>
        <dbReference type="EMBL" id="GLL02451.1"/>
    </source>
</evidence>
<accession>A0A9W6KLI8</accession>
<reference evidence="2" key="2">
    <citation type="submission" date="2023-01" db="EMBL/GenBank/DDBJ databases">
        <authorList>
            <person name="Sun Q."/>
            <person name="Evtushenko L."/>
        </authorList>
    </citation>
    <scope>NUCLEOTIDE SEQUENCE</scope>
    <source>
        <strain evidence="2">VKM Ac-1321</strain>
    </source>
</reference>
<organism evidence="2 3">
    <name type="scientific">Dactylosporangium matsuzakiense</name>
    <dbReference type="NCBI Taxonomy" id="53360"/>
    <lineage>
        <taxon>Bacteria</taxon>
        <taxon>Bacillati</taxon>
        <taxon>Actinomycetota</taxon>
        <taxon>Actinomycetes</taxon>
        <taxon>Micromonosporales</taxon>
        <taxon>Micromonosporaceae</taxon>
        <taxon>Dactylosporangium</taxon>
    </lineage>
</organism>
<dbReference type="EMBL" id="BSFP01000023">
    <property type="protein sequence ID" value="GLL02451.1"/>
    <property type="molecule type" value="Genomic_DNA"/>
</dbReference>
<dbReference type="RefSeq" id="WP_223093189.1">
    <property type="nucleotide sequence ID" value="NZ_BAAAXA010000001.1"/>
</dbReference>
<keyword evidence="3" id="KW-1185">Reference proteome</keyword>
<evidence type="ECO:0000259" key="1">
    <source>
        <dbReference type="PROSITE" id="PS51819"/>
    </source>
</evidence>
<sequence length="127" mass="13335">MATIQPQLWVNGARTAVEFYTVAFGARVLHLVGDGEDVVAQLDVDGAVFWVGSADAAMGRADPVAAGGTTGRVLLVVDDPDGLHRRAVAAGARPSSPVAEEHGWRVGRVVDPFGHEWELGRPTGPAR</sequence>
<feature type="domain" description="VOC" evidence="1">
    <location>
        <begin position="1"/>
        <end position="122"/>
    </location>
</feature>
<name>A0A9W6KLI8_9ACTN</name>
<dbReference type="PANTHER" id="PTHR34109">
    <property type="entry name" value="BNAUNNG04460D PROTEIN-RELATED"/>
    <property type="match status" value="1"/>
</dbReference>
<dbReference type="Pfam" id="PF00903">
    <property type="entry name" value="Glyoxalase"/>
    <property type="match status" value="1"/>
</dbReference>
<evidence type="ECO:0000313" key="3">
    <source>
        <dbReference type="Proteomes" id="UP001143480"/>
    </source>
</evidence>
<dbReference type="Gene3D" id="3.30.720.120">
    <property type="match status" value="1"/>
</dbReference>
<dbReference type="InterPro" id="IPR037523">
    <property type="entry name" value="VOC_core"/>
</dbReference>
<proteinExistence type="predicted"/>
<protein>
    <recommendedName>
        <fullName evidence="1">VOC domain-containing protein</fullName>
    </recommendedName>
</protein>
<dbReference type="InterPro" id="IPR029068">
    <property type="entry name" value="Glyas_Bleomycin-R_OHBP_Dase"/>
</dbReference>
<gene>
    <name evidence="2" type="ORF">GCM10017581_041930</name>
</gene>
<dbReference type="SUPFAM" id="SSF54593">
    <property type="entry name" value="Glyoxalase/Bleomycin resistance protein/Dihydroxybiphenyl dioxygenase"/>
    <property type="match status" value="1"/>
</dbReference>
<dbReference type="AlphaFoldDB" id="A0A9W6KLI8"/>
<dbReference type="Proteomes" id="UP001143480">
    <property type="component" value="Unassembled WGS sequence"/>
</dbReference>